<dbReference type="EMBL" id="RCXQ01000007">
    <property type="protein sequence ID" value="RYT66709.1"/>
    <property type="molecule type" value="Genomic_DNA"/>
</dbReference>
<evidence type="ECO:0000313" key="4">
    <source>
        <dbReference type="EMBL" id="RGQ07820.1"/>
    </source>
</evidence>
<name>A0A396FUS7_9FIRM</name>
<dbReference type="EMBL" id="QRZI01000003">
    <property type="protein sequence ID" value="RGV65124.1"/>
    <property type="molecule type" value="Genomic_DNA"/>
</dbReference>
<evidence type="ECO:0000313" key="9">
    <source>
        <dbReference type="EMBL" id="RHE13998.1"/>
    </source>
</evidence>
<dbReference type="NCBIfam" id="NF009150">
    <property type="entry name" value="PRK12497.1-3"/>
    <property type="match status" value="1"/>
</dbReference>
<comment type="caution">
    <text evidence="3">The sequence shown here is derived from an EMBL/GenBank/DDBJ whole genome shotgun (WGS) entry which is preliminary data.</text>
</comment>
<evidence type="ECO:0000313" key="20">
    <source>
        <dbReference type="Proteomes" id="UP000283928"/>
    </source>
</evidence>
<dbReference type="EMBL" id="QRVV01000013">
    <property type="protein sequence ID" value="RGS74892.1"/>
    <property type="molecule type" value="Genomic_DNA"/>
</dbReference>
<evidence type="ECO:0000313" key="28">
    <source>
        <dbReference type="Proteomes" id="UP000293506"/>
    </source>
</evidence>
<gene>
    <name evidence="14" type="ORF">DW021_06420</name>
    <name evidence="13" type="ORF">DW040_09780</name>
    <name evidence="12" type="ORF">DW222_08960</name>
    <name evidence="11" type="ORF">DW272_09630</name>
    <name evidence="10" type="ORF">DW723_11500</name>
    <name evidence="9" type="ORF">DW767_05620</name>
    <name evidence="8" type="ORF">DW859_08235</name>
    <name evidence="7" type="ORF">DWW07_05605</name>
    <name evidence="6" type="ORF">DWX77_06425</name>
    <name evidence="5" type="ORF">DWY46_06265</name>
    <name evidence="4" type="ORF">DWZ12_01085</name>
    <name evidence="3" type="ORF">DXB81_04535</name>
    <name evidence="15" type="ORF">EAI82_09175</name>
</gene>
<dbReference type="GO" id="GO:0003676">
    <property type="term" value="F:nucleic acid binding"/>
    <property type="evidence" value="ECO:0007669"/>
    <property type="project" value="InterPro"/>
</dbReference>
<dbReference type="EMBL" id="QRSS01000001">
    <property type="protein sequence ID" value="RGQ07820.1"/>
    <property type="molecule type" value="Genomic_DNA"/>
</dbReference>
<dbReference type="Proteomes" id="UP000284644">
    <property type="component" value="Unassembled WGS sequence"/>
</dbReference>
<dbReference type="InterPro" id="IPR011335">
    <property type="entry name" value="Restrct_endonuc-II-like"/>
</dbReference>
<dbReference type="Proteomes" id="UP000293506">
    <property type="component" value="Unassembled WGS sequence"/>
</dbReference>
<evidence type="ECO:0000313" key="21">
    <source>
        <dbReference type="Proteomes" id="UP000284024"/>
    </source>
</evidence>
<dbReference type="InterPro" id="IPR003509">
    <property type="entry name" value="UPF0102_YraN-like"/>
</dbReference>
<evidence type="ECO:0000313" key="8">
    <source>
        <dbReference type="EMBL" id="RHC07632.1"/>
    </source>
</evidence>
<dbReference type="InterPro" id="IPR011856">
    <property type="entry name" value="tRNA_endonuc-like_dom_sf"/>
</dbReference>
<dbReference type="NCBIfam" id="TIGR00252">
    <property type="entry name" value="YraN family protein"/>
    <property type="match status" value="1"/>
</dbReference>
<dbReference type="CDD" id="cd20736">
    <property type="entry name" value="PoNe_Nuclease"/>
    <property type="match status" value="1"/>
</dbReference>
<evidence type="ECO:0000313" key="7">
    <source>
        <dbReference type="EMBL" id="RGV65124.1"/>
    </source>
</evidence>
<evidence type="ECO:0000313" key="6">
    <source>
        <dbReference type="EMBL" id="RGS74892.1"/>
    </source>
</evidence>
<dbReference type="Proteomes" id="UP000261222">
    <property type="component" value="Unassembled WGS sequence"/>
</dbReference>
<dbReference type="Proteomes" id="UP000285839">
    <property type="component" value="Unassembled WGS sequence"/>
</dbReference>
<dbReference type="EMBL" id="QSJW01000003">
    <property type="protein sequence ID" value="RHE13998.1"/>
    <property type="molecule type" value="Genomic_DNA"/>
</dbReference>
<evidence type="ECO:0000313" key="26">
    <source>
        <dbReference type="Proteomes" id="UP000285839"/>
    </source>
</evidence>
<evidence type="ECO:0000313" key="24">
    <source>
        <dbReference type="Proteomes" id="UP000284267"/>
    </source>
</evidence>
<evidence type="ECO:0000313" key="15">
    <source>
        <dbReference type="EMBL" id="RYT66709.1"/>
    </source>
</evidence>
<dbReference type="EMBL" id="QROE01000004">
    <property type="protein sequence ID" value="RHK95030.1"/>
    <property type="molecule type" value="Genomic_DNA"/>
</dbReference>
<evidence type="ECO:0000313" key="25">
    <source>
        <dbReference type="Proteomes" id="UP000284644"/>
    </source>
</evidence>
<evidence type="ECO:0000313" key="27">
    <source>
        <dbReference type="Proteomes" id="UP000285897"/>
    </source>
</evidence>
<dbReference type="EMBL" id="QSHL01000004">
    <property type="protein sequence ID" value="RHC07632.1"/>
    <property type="molecule type" value="Genomic_DNA"/>
</dbReference>
<evidence type="ECO:0000313" key="18">
    <source>
        <dbReference type="Proteomes" id="UP000265828"/>
    </source>
</evidence>
<sequence length="116" mass="13360">MNKRKIGSCHEEEAAAFLKKQGLFIVTKNFRCKSGEIDLIVRDGKYLVFVEVKYRSNKESGYASAAVDYRKQKRISQAAQFFLLRYGYGEPPCRFDVVAIDGEQIQWIKNAFDYCG</sequence>
<evidence type="ECO:0000313" key="17">
    <source>
        <dbReference type="Proteomes" id="UP000265808"/>
    </source>
</evidence>
<evidence type="ECO:0000313" key="14">
    <source>
        <dbReference type="EMBL" id="RHL48953.1"/>
    </source>
</evidence>
<dbReference type="EMBL" id="QRJH01000004">
    <property type="protein sequence ID" value="RHH18467.1"/>
    <property type="molecule type" value="Genomic_DNA"/>
</dbReference>
<dbReference type="EMBL" id="QROS01000003">
    <property type="protein sequence ID" value="RHL48953.1"/>
    <property type="molecule type" value="Genomic_DNA"/>
</dbReference>
<dbReference type="HAMAP" id="MF_00048">
    <property type="entry name" value="UPF0102"/>
    <property type="match status" value="1"/>
</dbReference>
<dbReference type="Proteomes" id="UP000285897">
    <property type="component" value="Unassembled WGS sequence"/>
</dbReference>
<organism evidence="3 16">
    <name type="scientific">Blautia obeum</name>
    <dbReference type="NCBI Taxonomy" id="40520"/>
    <lineage>
        <taxon>Bacteria</taxon>
        <taxon>Bacillati</taxon>
        <taxon>Bacillota</taxon>
        <taxon>Clostridia</taxon>
        <taxon>Lachnospirales</taxon>
        <taxon>Lachnospiraceae</taxon>
        <taxon>Blautia</taxon>
    </lineage>
</organism>
<evidence type="ECO:0000313" key="5">
    <source>
        <dbReference type="EMBL" id="RGR50012.1"/>
    </source>
</evidence>
<dbReference type="RefSeq" id="WP_081019385.1">
    <property type="nucleotide sequence ID" value="NZ_CABJDZ010000004.1"/>
</dbReference>
<reference evidence="15 28" key="2">
    <citation type="journal article" date="2019" name="Science, e1252229">
        <title>Invertible promoters mediate bacterial phase variation, antibiotic resistance, and host adaptation in the gut.</title>
        <authorList>
            <person name="Jiang X."/>
            <person name="Hall A.B."/>
            <person name="Arthur T.D."/>
            <person name="Plichta D.R."/>
            <person name="Covington C.T."/>
            <person name="Poyet M."/>
            <person name="Crothers J."/>
            <person name="Moses P.L."/>
            <person name="Tolonen A.C."/>
            <person name="Vlamakis H."/>
            <person name="Alm E.J."/>
            <person name="Xavier R.J."/>
        </authorList>
    </citation>
    <scope>NUCLEOTIDE SEQUENCE [LARGE SCALE GENOMIC DNA]</scope>
    <source>
        <strain evidence="28">af_0058</strain>
        <strain evidence="15">Af_0058</strain>
    </source>
</reference>
<evidence type="ECO:0000256" key="1">
    <source>
        <dbReference type="ARBA" id="ARBA00006738"/>
    </source>
</evidence>
<evidence type="ECO:0000313" key="12">
    <source>
        <dbReference type="EMBL" id="RHH18467.1"/>
    </source>
</evidence>
<dbReference type="Proteomes" id="UP000265808">
    <property type="component" value="Unassembled WGS sequence"/>
</dbReference>
<dbReference type="PANTHER" id="PTHR34039">
    <property type="entry name" value="UPF0102 PROTEIN YRAN"/>
    <property type="match status" value="1"/>
</dbReference>
<proteinExistence type="inferred from homology"/>
<evidence type="ECO:0000313" key="23">
    <source>
        <dbReference type="Proteomes" id="UP000284242"/>
    </source>
</evidence>
<dbReference type="EMBL" id="QSKO01000016">
    <property type="protein sequence ID" value="RHE73245.1"/>
    <property type="molecule type" value="Genomic_DNA"/>
</dbReference>
<dbReference type="OrthoDB" id="9802516at2"/>
<dbReference type="Proteomes" id="UP000284242">
    <property type="component" value="Unassembled WGS sequence"/>
</dbReference>
<dbReference type="SUPFAM" id="SSF52980">
    <property type="entry name" value="Restriction endonuclease-like"/>
    <property type="match status" value="1"/>
</dbReference>
<dbReference type="Gene3D" id="3.40.1350.10">
    <property type="match status" value="1"/>
</dbReference>
<dbReference type="EMBL" id="QRUH01000003">
    <property type="protein sequence ID" value="RGR50012.1"/>
    <property type="molecule type" value="Genomic_DNA"/>
</dbReference>
<evidence type="ECO:0000313" key="16">
    <source>
        <dbReference type="Proteomes" id="UP000261222"/>
    </source>
</evidence>
<dbReference type="Proteomes" id="UP000283585">
    <property type="component" value="Unassembled WGS sequence"/>
</dbReference>
<evidence type="ECO:0000313" key="3">
    <source>
        <dbReference type="EMBL" id="RGN07771.1"/>
    </source>
</evidence>
<dbReference type="Pfam" id="PF02021">
    <property type="entry name" value="UPF0102"/>
    <property type="match status" value="1"/>
</dbReference>
<dbReference type="AlphaFoldDB" id="A0A396FUS7"/>
<evidence type="ECO:0000313" key="19">
    <source>
        <dbReference type="Proteomes" id="UP000283585"/>
    </source>
</evidence>
<dbReference type="Proteomes" id="UP000284024">
    <property type="component" value="Unassembled WGS sequence"/>
</dbReference>
<dbReference type="PANTHER" id="PTHR34039:SF1">
    <property type="entry name" value="UPF0102 PROTEIN YRAN"/>
    <property type="match status" value="1"/>
</dbReference>
<dbReference type="EMBL" id="QSUB01000001">
    <property type="protein sequence ID" value="RGN07771.1"/>
    <property type="molecule type" value="Genomic_DNA"/>
</dbReference>
<dbReference type="Proteomes" id="UP000283928">
    <property type="component" value="Unassembled WGS sequence"/>
</dbReference>
<reference evidence="16 17" key="1">
    <citation type="submission" date="2018-08" db="EMBL/GenBank/DDBJ databases">
        <title>A genome reference for cultivated species of the human gut microbiota.</title>
        <authorList>
            <person name="Zou Y."/>
            <person name="Xue W."/>
            <person name="Luo G."/>
        </authorList>
    </citation>
    <scope>NUCLEOTIDE SEQUENCE [LARGE SCALE GENOMIC DNA]</scope>
    <source>
        <strain evidence="7 18">AF14-23</strain>
        <strain evidence="6 23">AF21-24</strain>
        <strain evidence="5 26">AF25-21</strain>
        <strain evidence="4 19">AF29-2BH</strain>
        <strain evidence="14 27">AF37-6AC</strain>
        <strain evidence="13 24">AF39-4</strain>
        <strain evidence="12 21">AM18-2AC</strain>
        <strain evidence="11 22">AM22-9LB</strain>
        <strain evidence="10 20">AM27-32LB</strain>
        <strain evidence="9 25">AM29-25AC</strain>
        <strain evidence="8 17">AM37-4AC</strain>
        <strain evidence="3 16">OM06-11AA</strain>
    </source>
</reference>
<accession>A0A396FUS7</accession>
<comment type="similarity">
    <text evidence="1 2">Belongs to the UPF0102 family.</text>
</comment>
<evidence type="ECO:0000313" key="11">
    <source>
        <dbReference type="EMBL" id="RHG17294.1"/>
    </source>
</evidence>
<dbReference type="EMBL" id="QRHZ01000004">
    <property type="protein sequence ID" value="RHG17294.1"/>
    <property type="molecule type" value="Genomic_DNA"/>
</dbReference>
<evidence type="ECO:0000313" key="13">
    <source>
        <dbReference type="EMBL" id="RHK95030.1"/>
    </source>
</evidence>
<dbReference type="Proteomes" id="UP000284267">
    <property type="component" value="Unassembled WGS sequence"/>
</dbReference>
<dbReference type="Proteomes" id="UP000265828">
    <property type="component" value="Unassembled WGS sequence"/>
</dbReference>
<evidence type="ECO:0000256" key="2">
    <source>
        <dbReference type="HAMAP-Rule" id="MF_00048"/>
    </source>
</evidence>
<evidence type="ECO:0000313" key="10">
    <source>
        <dbReference type="EMBL" id="RHE73245.1"/>
    </source>
</evidence>
<protein>
    <recommendedName>
        <fullName evidence="2">UPF0102 protein DW021_06420</fullName>
    </recommendedName>
</protein>
<evidence type="ECO:0000313" key="22">
    <source>
        <dbReference type="Proteomes" id="UP000284220"/>
    </source>
</evidence>
<dbReference type="Proteomes" id="UP000284220">
    <property type="component" value="Unassembled WGS sequence"/>
</dbReference>